<sequence>MVAQSYINVDSTLSEAVQELGLVIDHFNPELQYVEKLNTFVKSDNQDEDEDDEDLEYVDELYNEISKSFQYFKSIPDKEFESLINLIIYILTFSGNFNNLIQFFLKSSIESIENDLNLSIKKQNSKLISIISNYSNVFNLSSDDDLKNSLLLEILSIITKLKNSNLLKPILSIKISNLINNKDIDKSRLILLKLSELTSSIDEIASINYLKYSIVEFSNPSQDLIDLFLIKNLNSTKIIDLSYIQDLKNLSSSPYLQLINDYISLNAIEFQSKIKSYNSLSSLNFDNIIYKNQIKTFLIKSNGIKLFKFEEISKLLSIPSSNVEIFLINIIKLKLIVGKIDQINQIFKIYKINVNYEKIELKDWLEIKSNLLKWRENLKEVKNLIDQAQKKKKISIVNHIAFLAQSAESNLAP</sequence>
<reference evidence="3" key="2">
    <citation type="submission" date="2021-01" db="EMBL/GenBank/DDBJ databases">
        <authorList>
            <person name="Schikora-Tamarit M.A."/>
        </authorList>
    </citation>
    <scope>NUCLEOTIDE SEQUENCE</scope>
    <source>
        <strain evidence="3">CBS6341</strain>
    </source>
</reference>
<organism evidence="3 4">
    <name type="scientific">Wickerhamomyces mucosus</name>
    <dbReference type="NCBI Taxonomy" id="1378264"/>
    <lineage>
        <taxon>Eukaryota</taxon>
        <taxon>Fungi</taxon>
        <taxon>Dikarya</taxon>
        <taxon>Ascomycota</taxon>
        <taxon>Saccharomycotina</taxon>
        <taxon>Saccharomycetes</taxon>
        <taxon>Phaffomycetales</taxon>
        <taxon>Wickerhamomycetaceae</taxon>
        <taxon>Wickerhamomyces</taxon>
    </lineage>
</organism>
<reference evidence="3" key="1">
    <citation type="journal article" date="2021" name="Open Biol.">
        <title>Shared evolutionary footprints suggest mitochondrial oxidative damage underlies multiple complex I losses in fungi.</title>
        <authorList>
            <person name="Schikora-Tamarit M.A."/>
            <person name="Marcet-Houben M."/>
            <person name="Nosek J."/>
            <person name="Gabaldon T."/>
        </authorList>
    </citation>
    <scope>NUCLEOTIDE SEQUENCE</scope>
    <source>
        <strain evidence="3">CBS6341</strain>
    </source>
</reference>
<dbReference type="InterPro" id="IPR045237">
    <property type="entry name" value="COPS7/eIF3m"/>
</dbReference>
<dbReference type="PANTHER" id="PTHR15350">
    <property type="entry name" value="COP9 SIGNALOSOME COMPLEX SUBUNIT 7/DENDRITIC CELL PROTEIN GA17"/>
    <property type="match status" value="1"/>
</dbReference>
<evidence type="ECO:0000313" key="4">
    <source>
        <dbReference type="Proteomes" id="UP000769528"/>
    </source>
</evidence>
<keyword evidence="4" id="KW-1185">Reference proteome</keyword>
<evidence type="ECO:0000313" key="3">
    <source>
        <dbReference type="EMBL" id="KAH3680635.1"/>
    </source>
</evidence>
<dbReference type="PROSITE" id="PS50250">
    <property type="entry name" value="PCI"/>
    <property type="match status" value="1"/>
</dbReference>
<comment type="caution">
    <text evidence="3">The sequence shown here is derived from an EMBL/GenBank/DDBJ whole genome shotgun (WGS) entry which is preliminary data.</text>
</comment>
<protein>
    <recommendedName>
        <fullName evidence="2">PCI domain-containing protein</fullName>
    </recommendedName>
</protein>
<accession>A0A9P8PZV9</accession>
<dbReference type="GO" id="GO:0002183">
    <property type="term" value="P:cytoplasmic translational initiation"/>
    <property type="evidence" value="ECO:0007669"/>
    <property type="project" value="TreeGrafter"/>
</dbReference>
<dbReference type="GO" id="GO:0005852">
    <property type="term" value="C:eukaryotic translation initiation factor 3 complex"/>
    <property type="evidence" value="ECO:0007669"/>
    <property type="project" value="TreeGrafter"/>
</dbReference>
<dbReference type="AlphaFoldDB" id="A0A9P8PZV9"/>
<evidence type="ECO:0000256" key="1">
    <source>
        <dbReference type="ARBA" id="ARBA00008482"/>
    </source>
</evidence>
<dbReference type="Proteomes" id="UP000769528">
    <property type="component" value="Unassembled WGS sequence"/>
</dbReference>
<dbReference type="EMBL" id="JAEUBF010000076">
    <property type="protein sequence ID" value="KAH3680635.1"/>
    <property type="molecule type" value="Genomic_DNA"/>
</dbReference>
<proteinExistence type="inferred from homology"/>
<feature type="domain" description="PCI" evidence="2">
    <location>
        <begin position="182"/>
        <end position="354"/>
    </location>
</feature>
<dbReference type="PANTHER" id="PTHR15350:SF2">
    <property type="entry name" value="EUKARYOTIC TRANSLATION INITIATION FACTOR 3 SUBUNIT M"/>
    <property type="match status" value="1"/>
</dbReference>
<gene>
    <name evidence="3" type="ORF">WICMUC_000192</name>
</gene>
<feature type="non-terminal residue" evidence="3">
    <location>
        <position position="413"/>
    </location>
</feature>
<dbReference type="OrthoDB" id="10267031at2759"/>
<name>A0A9P8PZV9_9ASCO</name>
<comment type="similarity">
    <text evidence="1">Belongs to the CSN7/EIF3M family. CSN7 subfamily.</text>
</comment>
<evidence type="ECO:0000259" key="2">
    <source>
        <dbReference type="PROSITE" id="PS50250"/>
    </source>
</evidence>
<dbReference type="InterPro" id="IPR000717">
    <property type="entry name" value="PCI_dom"/>
</dbReference>
<dbReference type="Pfam" id="PF01399">
    <property type="entry name" value="PCI"/>
    <property type="match status" value="1"/>
</dbReference>